<accession>A0ABW5VM23</accession>
<dbReference type="Pfam" id="PF13585">
    <property type="entry name" value="CHU_C"/>
    <property type="match status" value="1"/>
</dbReference>
<name>A0ABW5VM23_9FLAO</name>
<feature type="chain" id="PRO_5046991674" evidence="1">
    <location>
        <begin position="26"/>
        <end position="625"/>
    </location>
</feature>
<feature type="signal peptide" evidence="1">
    <location>
        <begin position="1"/>
        <end position="25"/>
    </location>
</feature>
<sequence length="625" mass="68879">MIKKFRNLPASLLPILLLFTNSLLGQLGFCPGNTGQPIFTEDFGNGVSNGPPLAAGITTYQYVDGVPSDGSYTISSATPFYNWHRITDHTPNDTNGKAFIVNADYTAGEFFKRPVNGLCENTSYEFSSWVLNLLPASGCNNNGIPINVRFEIWDDTDTQRLAWGDTGNIPGTASSLWRQYGLVFQTLPGQTSVILKMLNNGEGGCGNDLAIDDIVFRTCGDAITIADGLDNLDLAFCETAPASSVTITATPDESIYKSHAFQWQDSSDGVVWTDILGEDNETYTSPLLTNDTFFRVKLAEDVINLANPLCSTISDVFKVIIVPKPLPPTSNGDIATCVNDNIPLTVSVPADILVNWYDAPFGGNLLLENSTSYLAPSDGTYYAEAVSTLADCYADSRTALSLTLYELPVVTDETHSFCEGEDIILYANISNVTYNWSTGETTSNIIVDTAGTYTLIVTNPNGCQSTKSITVSQIDRPIIRSVSSEEYTIKVLAKNLGSFEYSLDGINYQDQNSFKNREGGLYTIYVREKSGCGLTTMEYLHLVIPKFFTPNGDNHNDLFIIHGTDNFQNSELNIYDRYGNLLRNIRNAPFEWNGTFKNKALPASDYWYSLKLDHIEKRGHFTLKR</sequence>
<protein>
    <submittedName>
        <fullName evidence="3">T9SS type B sorting domain-containing protein</fullName>
    </submittedName>
</protein>
<feature type="domain" description="Ig-like" evidence="2">
    <location>
        <begin position="325"/>
        <end position="403"/>
    </location>
</feature>
<evidence type="ECO:0000259" key="2">
    <source>
        <dbReference type="Pfam" id="PF19081"/>
    </source>
</evidence>
<evidence type="ECO:0000313" key="3">
    <source>
        <dbReference type="EMBL" id="MFD2791021.1"/>
    </source>
</evidence>
<gene>
    <name evidence="3" type="ORF">ACFS1K_14695</name>
</gene>
<keyword evidence="1" id="KW-0732">Signal</keyword>
<organism evidence="3 4">
    <name type="scientific">Arenibacter antarcticus</name>
    <dbReference type="NCBI Taxonomy" id="2040469"/>
    <lineage>
        <taxon>Bacteria</taxon>
        <taxon>Pseudomonadati</taxon>
        <taxon>Bacteroidota</taxon>
        <taxon>Flavobacteriia</taxon>
        <taxon>Flavobacteriales</taxon>
        <taxon>Flavobacteriaceae</taxon>
        <taxon>Arenibacter</taxon>
    </lineage>
</organism>
<dbReference type="EMBL" id="JBHUOK010000032">
    <property type="protein sequence ID" value="MFD2791021.1"/>
    <property type="molecule type" value="Genomic_DNA"/>
</dbReference>
<dbReference type="RefSeq" id="WP_251806228.1">
    <property type="nucleotide sequence ID" value="NZ_CP166679.1"/>
</dbReference>
<keyword evidence="4" id="KW-1185">Reference proteome</keyword>
<evidence type="ECO:0000256" key="1">
    <source>
        <dbReference type="SAM" id="SignalP"/>
    </source>
</evidence>
<dbReference type="Pfam" id="PF19081">
    <property type="entry name" value="Ig_7"/>
    <property type="match status" value="1"/>
</dbReference>
<dbReference type="InterPro" id="IPR044023">
    <property type="entry name" value="Ig_7"/>
</dbReference>
<dbReference type="Proteomes" id="UP001597532">
    <property type="component" value="Unassembled WGS sequence"/>
</dbReference>
<comment type="caution">
    <text evidence="3">The sequence shown here is derived from an EMBL/GenBank/DDBJ whole genome shotgun (WGS) entry which is preliminary data.</text>
</comment>
<reference evidence="4" key="1">
    <citation type="journal article" date="2019" name="Int. J. Syst. Evol. Microbiol.">
        <title>The Global Catalogue of Microorganisms (GCM) 10K type strain sequencing project: providing services to taxonomists for standard genome sequencing and annotation.</title>
        <authorList>
            <consortium name="The Broad Institute Genomics Platform"/>
            <consortium name="The Broad Institute Genome Sequencing Center for Infectious Disease"/>
            <person name="Wu L."/>
            <person name="Ma J."/>
        </authorList>
    </citation>
    <scope>NUCLEOTIDE SEQUENCE [LARGE SCALE GENOMIC DNA]</scope>
    <source>
        <strain evidence="4">KCTC 52924</strain>
    </source>
</reference>
<evidence type="ECO:0000313" key="4">
    <source>
        <dbReference type="Proteomes" id="UP001597532"/>
    </source>
</evidence>
<dbReference type="InterPro" id="IPR026341">
    <property type="entry name" value="T9SS_type_B"/>
</dbReference>
<dbReference type="NCBIfam" id="TIGR04131">
    <property type="entry name" value="Bac_Flav_CTERM"/>
    <property type="match status" value="1"/>
</dbReference>
<proteinExistence type="predicted"/>